<feature type="transmembrane region" description="Helical" evidence="10">
    <location>
        <begin position="12"/>
        <end position="29"/>
    </location>
</feature>
<dbReference type="InterPro" id="IPR051050">
    <property type="entry name" value="Lipid_II_flippase_MurJ/MviN"/>
</dbReference>
<dbReference type="GO" id="GO:0015648">
    <property type="term" value="F:lipid-linked peptidoglycan transporter activity"/>
    <property type="evidence" value="ECO:0007669"/>
    <property type="project" value="TreeGrafter"/>
</dbReference>
<evidence type="ECO:0000256" key="1">
    <source>
        <dbReference type="ARBA" id="ARBA00004651"/>
    </source>
</evidence>
<organism evidence="11">
    <name type="scientific">Aeromonas hydrophila</name>
    <dbReference type="NCBI Taxonomy" id="644"/>
    <lineage>
        <taxon>Bacteria</taxon>
        <taxon>Pseudomonadati</taxon>
        <taxon>Pseudomonadota</taxon>
        <taxon>Gammaproteobacteria</taxon>
        <taxon>Aeromonadales</taxon>
        <taxon>Aeromonadaceae</taxon>
        <taxon>Aeromonas</taxon>
    </lineage>
</organism>
<evidence type="ECO:0000313" key="11">
    <source>
        <dbReference type="EMBL" id="AID71074.1"/>
    </source>
</evidence>
<dbReference type="EMBL" id="KC999971">
    <property type="protein sequence ID" value="AID71074.1"/>
    <property type="molecule type" value="Genomic_DNA"/>
</dbReference>
<dbReference type="InterPro" id="IPR004268">
    <property type="entry name" value="MurJ"/>
</dbReference>
<keyword evidence="5" id="KW-0573">Peptidoglycan synthesis</keyword>
<feature type="transmembrane region" description="Helical" evidence="10">
    <location>
        <begin position="164"/>
        <end position="181"/>
    </location>
</feature>
<evidence type="ECO:0000256" key="7">
    <source>
        <dbReference type="ARBA" id="ARBA00023136"/>
    </source>
</evidence>
<evidence type="ECO:0000256" key="6">
    <source>
        <dbReference type="ARBA" id="ARBA00022989"/>
    </source>
</evidence>
<evidence type="ECO:0000256" key="3">
    <source>
        <dbReference type="ARBA" id="ARBA00022692"/>
    </source>
</evidence>
<comment type="similarity">
    <text evidence="9">Belongs to the MurJ/MviN family.</text>
</comment>
<feature type="transmembrane region" description="Helical" evidence="10">
    <location>
        <begin position="130"/>
        <end position="152"/>
    </location>
</feature>
<proteinExistence type="inferred from homology"/>
<keyword evidence="6 10" id="KW-1133">Transmembrane helix</keyword>
<feature type="transmembrane region" description="Helical" evidence="10">
    <location>
        <begin position="49"/>
        <end position="70"/>
    </location>
</feature>
<comment type="function">
    <text evidence="8">Involved in peptidoglycan biosynthesis. Transports lipid-linked peptidoglycan precursors from the inner to the outer leaflet of the cytoplasmic membrane.</text>
</comment>
<keyword evidence="2" id="KW-1003">Cell membrane</keyword>
<dbReference type="PANTHER" id="PTHR47019:SF1">
    <property type="entry name" value="LIPID II FLIPPASE MURJ"/>
    <property type="match status" value="1"/>
</dbReference>
<reference evidence="11" key="1">
    <citation type="journal article" date="2013" name="PLoS ONE">
        <title>Implication of lateral genetic transfer in the emergence of Aeromonas hydrophila isolates of epidemic outbreaks in channel catfish.</title>
        <authorList>
            <person name="Hossain M.J."/>
            <person name="Waldbieser G.C."/>
            <person name="Sun D."/>
            <person name="Capps N.K."/>
            <person name="Hemstreet W.B."/>
            <person name="Carlisle K."/>
            <person name="Griffin M.J."/>
            <person name="Khoo L."/>
            <person name="Goodwin A.E."/>
            <person name="Sonstegard T.S."/>
            <person name="Schroeder S."/>
            <person name="Hayden K."/>
            <person name="Newton J.C."/>
            <person name="Terhune J.S."/>
            <person name="Liles M.R."/>
        </authorList>
    </citation>
    <scope>NUCLEOTIDE SEQUENCE</scope>
    <source>
        <strain evidence="11">AL06-06</strain>
    </source>
</reference>
<evidence type="ECO:0000256" key="10">
    <source>
        <dbReference type="SAM" id="Phobius"/>
    </source>
</evidence>
<feature type="transmembrane region" description="Helical" evidence="10">
    <location>
        <begin position="375"/>
        <end position="397"/>
    </location>
</feature>
<feature type="transmembrane region" description="Helical" evidence="10">
    <location>
        <begin position="267"/>
        <end position="285"/>
    </location>
</feature>
<comment type="subcellular location">
    <subcellularLocation>
        <location evidence="1">Cell membrane</location>
        <topology evidence="1">Multi-pass membrane protein</topology>
    </subcellularLocation>
</comment>
<evidence type="ECO:0000256" key="2">
    <source>
        <dbReference type="ARBA" id="ARBA00022475"/>
    </source>
</evidence>
<feature type="transmembrane region" description="Helical" evidence="10">
    <location>
        <begin position="403"/>
        <end position="426"/>
    </location>
</feature>
<dbReference type="PANTHER" id="PTHR47019">
    <property type="entry name" value="LIPID II FLIPPASE MURJ"/>
    <property type="match status" value="1"/>
</dbReference>
<gene>
    <name evidence="11" type="primary">mviN</name>
</gene>
<dbReference type="GO" id="GO:0034204">
    <property type="term" value="P:lipid translocation"/>
    <property type="evidence" value="ECO:0007669"/>
    <property type="project" value="TreeGrafter"/>
</dbReference>
<feature type="transmembrane region" description="Helical" evidence="10">
    <location>
        <begin position="347"/>
        <end position="368"/>
    </location>
</feature>
<dbReference type="GO" id="GO:0009252">
    <property type="term" value="P:peptidoglycan biosynthetic process"/>
    <property type="evidence" value="ECO:0007669"/>
    <property type="project" value="UniProtKB-KW"/>
</dbReference>
<evidence type="ECO:0000256" key="5">
    <source>
        <dbReference type="ARBA" id="ARBA00022984"/>
    </source>
</evidence>
<evidence type="ECO:0000256" key="8">
    <source>
        <dbReference type="ARBA" id="ARBA00060041"/>
    </source>
</evidence>
<dbReference type="Pfam" id="PF03023">
    <property type="entry name" value="MurJ"/>
    <property type="match status" value="1"/>
</dbReference>
<feature type="transmembrane region" description="Helical" evidence="10">
    <location>
        <begin position="225"/>
        <end position="247"/>
    </location>
</feature>
<dbReference type="GO" id="GO:0008360">
    <property type="term" value="P:regulation of cell shape"/>
    <property type="evidence" value="ECO:0007669"/>
    <property type="project" value="UniProtKB-KW"/>
</dbReference>
<keyword evidence="7 10" id="KW-0472">Membrane</keyword>
<accession>A0A068FT76</accession>
<keyword evidence="4" id="KW-0133">Cell shape</keyword>
<feature type="transmembrane region" description="Helical" evidence="10">
    <location>
        <begin position="91"/>
        <end position="110"/>
    </location>
</feature>
<sequence>MKINIDVTTLKMIFIVSFFLFSSKLAGLLKELVVASQFGVGYEVDSYSFVFELYTWPIGLFMSVLTVVLVPLISRVKRDNVYCLTYFSREIFGGVILLSSILSILFYAYFSMYGEEINSYRKTTDAILSIYPYFTVYLITGFLSTFISVLMIANSNHTNSICEGIIPIFIIFFVMLFSGYLPLTLGLISGALIQFLVLYGIYINKYGIIIPKFSFLSLGWREFKSGFSIVLFGQVLISSTTLIDQFIASKFSEGTLSTISYSTKISSIFMVIVSLSITRAMLPIFSQRGIASGINVLRGNVIRWGAVFLFCGLLVSLLCSIYSERIISLVYERGAFLREDVVSVSRFFSIASYQFPFYFSAMVFITFFNAQRRYYFIMLSGFVGFLIKISFYFLFIESLGDEVIIYSTVCMYAATFLFFFVSILMLKVK</sequence>
<evidence type="ECO:0000256" key="9">
    <source>
        <dbReference type="ARBA" id="ARBA00061532"/>
    </source>
</evidence>
<keyword evidence="3 10" id="KW-0812">Transmembrane</keyword>
<protein>
    <submittedName>
        <fullName evidence="11">Virulence factor MVIN family protein</fullName>
    </submittedName>
</protein>
<dbReference type="RefSeq" id="WP_080891391.1">
    <property type="nucleotide sequence ID" value="NZ_CP010947.1"/>
</dbReference>
<evidence type="ECO:0000256" key="4">
    <source>
        <dbReference type="ARBA" id="ARBA00022960"/>
    </source>
</evidence>
<feature type="transmembrane region" description="Helical" evidence="10">
    <location>
        <begin position="306"/>
        <end position="327"/>
    </location>
</feature>
<name>A0A068FT76_AERHY</name>
<dbReference type="AlphaFoldDB" id="A0A068FT76"/>
<dbReference type="GO" id="GO:0005886">
    <property type="term" value="C:plasma membrane"/>
    <property type="evidence" value="ECO:0007669"/>
    <property type="project" value="UniProtKB-SubCell"/>
</dbReference>